<organism evidence="2 3">
    <name type="scientific">Fictibacillus aquaticus</name>
    <dbReference type="NCBI Taxonomy" id="2021314"/>
    <lineage>
        <taxon>Bacteria</taxon>
        <taxon>Bacillati</taxon>
        <taxon>Bacillota</taxon>
        <taxon>Bacilli</taxon>
        <taxon>Bacillales</taxon>
        <taxon>Fictibacillaceae</taxon>
        <taxon>Fictibacillus</taxon>
    </lineage>
</organism>
<feature type="transmembrane region" description="Helical" evidence="1">
    <location>
        <begin position="38"/>
        <end position="57"/>
    </location>
</feature>
<dbReference type="Proteomes" id="UP000215059">
    <property type="component" value="Unassembled WGS sequence"/>
</dbReference>
<keyword evidence="1" id="KW-0812">Transmembrane</keyword>
<reference evidence="2 3" key="1">
    <citation type="submission" date="2017-07" db="EMBL/GenBank/DDBJ databases">
        <title>Fictibacillus sp. nov. GDSW-R2A3 Genome sequencing and assembly.</title>
        <authorList>
            <person name="Mayilraj S."/>
        </authorList>
    </citation>
    <scope>NUCLEOTIDE SEQUENCE [LARGE SCALE GENOMIC DNA]</scope>
    <source>
        <strain evidence="2 3">GDSW-R2A3</strain>
    </source>
</reference>
<keyword evidence="1" id="KW-0472">Membrane</keyword>
<accession>A0A235F5F9</accession>
<sequence length="105" mass="12345">MDRYLKYIKAVVVLIAALGIGLQQFYSAEEMITVNKVLFVAAMAVIVPVILYFFIIFKSEMTKLMKKDSYRSHLMYRFRYLWGALIIGMFAASMYVFYMTYEVVF</sequence>
<keyword evidence="3" id="KW-1185">Reference proteome</keyword>
<dbReference type="AlphaFoldDB" id="A0A235F5F9"/>
<dbReference type="EMBL" id="NOII01000020">
    <property type="protein sequence ID" value="OYD56333.1"/>
    <property type="molecule type" value="Genomic_DNA"/>
</dbReference>
<gene>
    <name evidence="2" type="ORF">CGZ90_17985</name>
</gene>
<protein>
    <submittedName>
        <fullName evidence="2">Uncharacterized protein</fullName>
    </submittedName>
</protein>
<dbReference type="RefSeq" id="WP_094253922.1">
    <property type="nucleotide sequence ID" value="NZ_JBHLXL010000001.1"/>
</dbReference>
<comment type="caution">
    <text evidence="2">The sequence shown here is derived from an EMBL/GenBank/DDBJ whole genome shotgun (WGS) entry which is preliminary data.</text>
</comment>
<evidence type="ECO:0000256" key="1">
    <source>
        <dbReference type="SAM" id="Phobius"/>
    </source>
</evidence>
<feature type="transmembrane region" description="Helical" evidence="1">
    <location>
        <begin position="7"/>
        <end position="26"/>
    </location>
</feature>
<proteinExistence type="predicted"/>
<name>A0A235F5F9_9BACL</name>
<evidence type="ECO:0000313" key="3">
    <source>
        <dbReference type="Proteomes" id="UP000215059"/>
    </source>
</evidence>
<evidence type="ECO:0000313" key="2">
    <source>
        <dbReference type="EMBL" id="OYD56333.1"/>
    </source>
</evidence>
<feature type="transmembrane region" description="Helical" evidence="1">
    <location>
        <begin position="78"/>
        <end position="98"/>
    </location>
</feature>
<keyword evidence="1" id="KW-1133">Transmembrane helix</keyword>